<dbReference type="Gene3D" id="1.20.120.740">
    <property type="entry name" value="YgfB uncharacterised protein family UPF0149, PF03695"/>
    <property type="match status" value="1"/>
</dbReference>
<evidence type="ECO:0000256" key="2">
    <source>
        <dbReference type="SAM" id="MobiDB-lite"/>
    </source>
</evidence>
<sequence>MQAKPQPSPVPMIQNPDPADGGIPAPAVPDHDELERLLAPSALSCTAAEAHGIYCGLLASGADAPRERWLAELLPAADTGRTDVDADSRRAALDALAAATEASLADTEQAFHPLLPADDRPLGERATAVHGWTRGLLYGLGIANLDQSRLAPETREVFDDLMEVTRMDLDDIEETTENEDALTEVLEFLRVAALLLREQDTPARHG</sequence>
<comment type="similarity">
    <text evidence="1">Belongs to the UPF0149 family.</text>
</comment>
<organism evidence="3 4">
    <name type="scientific">Thiohalocapsa halophila</name>
    <dbReference type="NCBI Taxonomy" id="69359"/>
    <lineage>
        <taxon>Bacteria</taxon>
        <taxon>Pseudomonadati</taxon>
        <taxon>Pseudomonadota</taxon>
        <taxon>Gammaproteobacteria</taxon>
        <taxon>Chromatiales</taxon>
        <taxon>Chromatiaceae</taxon>
        <taxon>Thiohalocapsa</taxon>
    </lineage>
</organism>
<proteinExistence type="inferred from homology"/>
<accession>A0ABS1CPM6</accession>
<reference evidence="3 4" key="1">
    <citation type="journal article" date="2020" name="Microorganisms">
        <title>Osmotic Adaptation and Compatible Solute Biosynthesis of Phototrophic Bacteria as Revealed from Genome Analyses.</title>
        <authorList>
            <person name="Imhoff J.F."/>
            <person name="Rahn T."/>
            <person name="Kunzel S."/>
            <person name="Keller A."/>
            <person name="Neulinger S.C."/>
        </authorList>
    </citation>
    <scope>NUCLEOTIDE SEQUENCE [LARGE SCALE GENOMIC DNA]</scope>
    <source>
        <strain evidence="3 4">DSM 6210</strain>
    </source>
</reference>
<feature type="compositionally biased region" description="Pro residues" evidence="2">
    <location>
        <begin position="1"/>
        <end position="10"/>
    </location>
</feature>
<dbReference type="EMBL" id="NRRV01000102">
    <property type="protein sequence ID" value="MBK1633643.1"/>
    <property type="molecule type" value="Genomic_DNA"/>
</dbReference>
<keyword evidence="4" id="KW-1185">Reference proteome</keyword>
<feature type="compositionally biased region" description="Low complexity" evidence="2">
    <location>
        <begin position="16"/>
        <end position="25"/>
    </location>
</feature>
<dbReference type="Pfam" id="PF03695">
    <property type="entry name" value="UPF0149"/>
    <property type="match status" value="1"/>
</dbReference>
<name>A0ABS1CPM6_9GAMM</name>
<gene>
    <name evidence="3" type="ORF">CKO31_23445</name>
</gene>
<evidence type="ECO:0000313" key="4">
    <source>
        <dbReference type="Proteomes" id="UP000748752"/>
    </source>
</evidence>
<comment type="caution">
    <text evidence="3">The sequence shown here is derived from an EMBL/GenBank/DDBJ whole genome shotgun (WGS) entry which is preliminary data.</text>
</comment>
<dbReference type="Proteomes" id="UP000748752">
    <property type="component" value="Unassembled WGS sequence"/>
</dbReference>
<dbReference type="PANTHER" id="PTHR37528:SF1">
    <property type="entry name" value="UPF0149 PROTEIN YGFB"/>
    <property type="match status" value="1"/>
</dbReference>
<evidence type="ECO:0000256" key="1">
    <source>
        <dbReference type="ARBA" id="ARBA00038308"/>
    </source>
</evidence>
<dbReference type="PANTHER" id="PTHR37528">
    <property type="entry name" value="UPF0149 PROTEIN YGFB"/>
    <property type="match status" value="1"/>
</dbReference>
<evidence type="ECO:0000313" key="3">
    <source>
        <dbReference type="EMBL" id="MBK1633643.1"/>
    </source>
</evidence>
<dbReference type="InterPro" id="IPR011978">
    <property type="entry name" value="YgfB-like"/>
</dbReference>
<dbReference type="InterPro" id="IPR036255">
    <property type="entry name" value="YgfB-like_sf"/>
</dbReference>
<dbReference type="SUPFAM" id="SSF101327">
    <property type="entry name" value="YgfB-like"/>
    <property type="match status" value="1"/>
</dbReference>
<protein>
    <submittedName>
        <fullName evidence="3">Uncharacterized protein</fullName>
    </submittedName>
</protein>
<feature type="region of interest" description="Disordered" evidence="2">
    <location>
        <begin position="1"/>
        <end position="26"/>
    </location>
</feature>